<dbReference type="SUPFAM" id="SSF47413">
    <property type="entry name" value="lambda repressor-like DNA-binding domains"/>
    <property type="match status" value="1"/>
</dbReference>
<dbReference type="InterPro" id="IPR046335">
    <property type="entry name" value="LacI/GalR-like_sensor"/>
</dbReference>
<keyword evidence="1" id="KW-0805">Transcription regulation</keyword>
<dbReference type="AlphaFoldDB" id="A0A7M4DG17"/>
<dbReference type="Pfam" id="PF00356">
    <property type="entry name" value="LacI"/>
    <property type="match status" value="1"/>
</dbReference>
<comment type="caution">
    <text evidence="5">The sequence shown here is derived from an EMBL/GenBank/DDBJ whole genome shotgun (WGS) entry which is preliminary data.</text>
</comment>
<dbReference type="Gene3D" id="1.10.260.40">
    <property type="entry name" value="lambda repressor-like DNA-binding domains"/>
    <property type="match status" value="1"/>
</dbReference>
<dbReference type="InterPro" id="IPR010982">
    <property type="entry name" value="Lambda_DNA-bd_dom_sf"/>
</dbReference>
<sequence length="336" mass="34517">MRDVAALAGVSLKTVSRVVNSEPHIRPETVARVRDAIASLGWVPNGSARALRTGRTGVIGIAVAGLRRPYLAALVEALVTETDRRGLQAAVEPSHGDPARIRAVLDGRGPSYDGVVLIGDDGAGLPLDGALTDRPVVVVQGDDADADLVLDDVASAMGMVTRHLAVLGRRRPLLLGGDRGADRGPRTPGALAEPGAVTRAALAAAGFGATVPVIRPDGEWDRGWGAAAAVAALAAHPGTDTLICVNDEVALGALSALTARGVDVPGEVALLGYDNLDDGWFSTPSLTTVDPGPARLARAALDLLAERIAGTVPAVPRRVVLPVELVRRESTMGAPR</sequence>
<dbReference type="PANTHER" id="PTHR30146:SF109">
    <property type="entry name" value="HTH-TYPE TRANSCRIPTIONAL REGULATOR GALS"/>
    <property type="match status" value="1"/>
</dbReference>
<evidence type="ECO:0000313" key="6">
    <source>
        <dbReference type="Proteomes" id="UP000419743"/>
    </source>
</evidence>
<dbReference type="Proteomes" id="UP000419743">
    <property type="component" value="Unassembled WGS sequence"/>
</dbReference>
<organism evidence="5 6">
    <name type="scientific">Occultella aeris</name>
    <dbReference type="NCBI Taxonomy" id="2761496"/>
    <lineage>
        <taxon>Bacteria</taxon>
        <taxon>Bacillati</taxon>
        <taxon>Actinomycetota</taxon>
        <taxon>Actinomycetes</taxon>
        <taxon>Micrococcales</taxon>
        <taxon>Ruaniaceae</taxon>
        <taxon>Occultella</taxon>
    </lineage>
</organism>
<dbReference type="EMBL" id="CACRYJ010000016">
    <property type="protein sequence ID" value="VZO35860.1"/>
    <property type="molecule type" value="Genomic_DNA"/>
</dbReference>
<dbReference type="PROSITE" id="PS50932">
    <property type="entry name" value="HTH_LACI_2"/>
    <property type="match status" value="1"/>
</dbReference>
<reference evidence="5 6" key="1">
    <citation type="submission" date="2019-11" db="EMBL/GenBank/DDBJ databases">
        <authorList>
            <person name="Criscuolo A."/>
        </authorList>
    </citation>
    <scope>NUCLEOTIDE SEQUENCE [LARGE SCALE GENOMIC DNA]</scope>
    <source>
        <strain evidence="5">CIP111667</strain>
    </source>
</reference>
<evidence type="ECO:0000313" key="5">
    <source>
        <dbReference type="EMBL" id="VZO35860.1"/>
    </source>
</evidence>
<dbReference type="PROSITE" id="PS00356">
    <property type="entry name" value="HTH_LACI_1"/>
    <property type="match status" value="1"/>
</dbReference>
<evidence type="ECO:0000256" key="1">
    <source>
        <dbReference type="ARBA" id="ARBA00023015"/>
    </source>
</evidence>
<evidence type="ECO:0000259" key="4">
    <source>
        <dbReference type="PROSITE" id="PS50932"/>
    </source>
</evidence>
<dbReference type="GO" id="GO:0003700">
    <property type="term" value="F:DNA-binding transcription factor activity"/>
    <property type="evidence" value="ECO:0007669"/>
    <property type="project" value="TreeGrafter"/>
</dbReference>
<accession>A0A7M4DG17</accession>
<feature type="domain" description="HTH lacI-type" evidence="4">
    <location>
        <begin position="1"/>
        <end position="53"/>
    </location>
</feature>
<dbReference type="InterPro" id="IPR000843">
    <property type="entry name" value="HTH_LacI"/>
</dbReference>
<dbReference type="PANTHER" id="PTHR30146">
    <property type="entry name" value="LACI-RELATED TRANSCRIPTIONAL REPRESSOR"/>
    <property type="match status" value="1"/>
</dbReference>
<keyword evidence="6" id="KW-1185">Reference proteome</keyword>
<protein>
    <submittedName>
        <fullName evidence="5">Ribose operon repressor</fullName>
    </submittedName>
</protein>
<dbReference type="Gene3D" id="3.40.50.2300">
    <property type="match status" value="2"/>
</dbReference>
<dbReference type="Pfam" id="PF13377">
    <property type="entry name" value="Peripla_BP_3"/>
    <property type="match status" value="1"/>
</dbReference>
<dbReference type="GO" id="GO:0000976">
    <property type="term" value="F:transcription cis-regulatory region binding"/>
    <property type="evidence" value="ECO:0007669"/>
    <property type="project" value="TreeGrafter"/>
</dbReference>
<keyword evidence="3" id="KW-0804">Transcription</keyword>
<evidence type="ECO:0000256" key="2">
    <source>
        <dbReference type="ARBA" id="ARBA00023125"/>
    </source>
</evidence>
<proteinExistence type="predicted"/>
<keyword evidence="2" id="KW-0238">DNA-binding</keyword>
<dbReference type="SUPFAM" id="SSF53822">
    <property type="entry name" value="Periplasmic binding protein-like I"/>
    <property type="match status" value="1"/>
</dbReference>
<dbReference type="InterPro" id="IPR028082">
    <property type="entry name" value="Peripla_BP_I"/>
</dbReference>
<dbReference type="CDD" id="cd01392">
    <property type="entry name" value="HTH_LacI"/>
    <property type="match status" value="1"/>
</dbReference>
<name>A0A7M4DG17_9MICO</name>
<evidence type="ECO:0000256" key="3">
    <source>
        <dbReference type="ARBA" id="ARBA00023163"/>
    </source>
</evidence>
<gene>
    <name evidence="5" type="primary">rbsR_2</name>
    <name evidence="5" type="ORF">HALOF300_01062</name>
</gene>
<dbReference type="SMART" id="SM00354">
    <property type="entry name" value="HTH_LACI"/>
    <property type="match status" value="1"/>
</dbReference>